<accession>A0A8E1W457</accession>
<feature type="domain" description="Metallo-beta-lactamase" evidence="1">
    <location>
        <begin position="38"/>
        <end position="249"/>
    </location>
</feature>
<dbReference type="InterPro" id="IPR001279">
    <property type="entry name" value="Metallo-B-lactamas"/>
</dbReference>
<sequence length="343" mass="37740">MAANPIDQADDWTTPGAHAVGPGIHRIPLPLPINGLSAVNAYLLEGHDGLVLVDPGWVSAANERAVAAALSELGHRLDDVKICLATHHHWDHYTQAFAWRETLRLKLFIGENERFSINGFDGTSRFPKHPALLARCGAEELAERLRTDEMPEYEVATPYGPPDGWLEDGDRIPLRQGELEAVATPGHTRGHVVYAHADAGVLIAGDHVLPTITPSLGFEIAPEATPLRSFISSLKLLLSRPDMILLPAHGPVGASTHARVHEILDHHRERLDEVNGLLVAGATNAYEVAQRLPWTRHRRRLDNLQLDHQMSAVMEIEAHLDVLAHLGRVTVDETPATRRYRAA</sequence>
<dbReference type="SMART" id="SM00849">
    <property type="entry name" value="Lactamase_B"/>
    <property type="match status" value="1"/>
</dbReference>
<gene>
    <name evidence="3" type="ORF">ATK30_6240</name>
    <name evidence="2" type="ORF">H5411_32630</name>
</gene>
<dbReference type="RefSeq" id="WP_101438473.1">
    <property type="nucleotide sequence ID" value="NZ_JACJHR010000061.1"/>
</dbReference>
<dbReference type="InterPro" id="IPR050662">
    <property type="entry name" value="Sec-metab_biosynth-thioest"/>
</dbReference>
<dbReference type="EMBL" id="PJMY01000003">
    <property type="protein sequence ID" value="PKV95325.1"/>
    <property type="molecule type" value="Genomic_DNA"/>
</dbReference>
<comment type="caution">
    <text evidence="3">The sequence shown here is derived from an EMBL/GenBank/DDBJ whole genome shotgun (WGS) entry which is preliminary data.</text>
</comment>
<dbReference type="Gene3D" id="1.10.10.10">
    <property type="entry name" value="Winged helix-like DNA-binding domain superfamily/Winged helix DNA-binding domain"/>
    <property type="match status" value="1"/>
</dbReference>
<reference evidence="2 5" key="2">
    <citation type="submission" date="2020-08" db="EMBL/GenBank/DDBJ databases">
        <title>Amycolatopsis echigonensis JCM 21831.</title>
        <authorList>
            <person name="Tedsree N."/>
            <person name="Kuncharoen N."/>
            <person name="Likhitwitayawuid K."/>
            <person name="Tanasupawat S."/>
        </authorList>
    </citation>
    <scope>NUCLEOTIDE SEQUENCE [LARGE SCALE GENOMIC DNA]</scope>
    <source>
        <strain evidence="2 5">JCM 21831</strain>
    </source>
</reference>
<dbReference type="Pfam" id="PF00753">
    <property type="entry name" value="Lactamase_B"/>
    <property type="match status" value="1"/>
</dbReference>
<proteinExistence type="predicted"/>
<evidence type="ECO:0000313" key="5">
    <source>
        <dbReference type="Proteomes" id="UP000550260"/>
    </source>
</evidence>
<evidence type="ECO:0000313" key="2">
    <source>
        <dbReference type="EMBL" id="MBB2503874.1"/>
    </source>
</evidence>
<dbReference type="PANTHER" id="PTHR23131:SF4">
    <property type="entry name" value="METALLO-BETA-LACTAMASE SUPERFAMILY POTEIN"/>
    <property type="match status" value="1"/>
</dbReference>
<dbReference type="OrthoDB" id="2971563at2"/>
<dbReference type="EMBL" id="JACJHR010000061">
    <property type="protein sequence ID" value="MBB2503874.1"/>
    <property type="molecule type" value="Genomic_DNA"/>
</dbReference>
<evidence type="ECO:0000313" key="4">
    <source>
        <dbReference type="Proteomes" id="UP000233750"/>
    </source>
</evidence>
<dbReference type="Proteomes" id="UP000233750">
    <property type="component" value="Unassembled WGS sequence"/>
</dbReference>
<evidence type="ECO:0000313" key="3">
    <source>
        <dbReference type="EMBL" id="PKV95325.1"/>
    </source>
</evidence>
<dbReference type="SUPFAM" id="SSF56281">
    <property type="entry name" value="Metallo-hydrolase/oxidoreductase"/>
    <property type="match status" value="1"/>
</dbReference>
<protein>
    <submittedName>
        <fullName evidence="3">Glyoxylase-like metal-dependent hydrolase (Beta-lactamase superfamily II)</fullName>
    </submittedName>
    <submittedName>
        <fullName evidence="2">MBL fold metallo-hydrolase</fullName>
    </submittedName>
</protein>
<dbReference type="InterPro" id="IPR036388">
    <property type="entry name" value="WH-like_DNA-bd_sf"/>
</dbReference>
<name>A0A2N3WN82_9PSEU</name>
<dbReference type="AlphaFoldDB" id="A0A2N3WN82"/>
<dbReference type="InterPro" id="IPR036866">
    <property type="entry name" value="RibonucZ/Hydroxyglut_hydro"/>
</dbReference>
<dbReference type="Gene3D" id="3.60.15.10">
    <property type="entry name" value="Ribonuclease Z/Hydroxyacylglutathione hydrolase-like"/>
    <property type="match status" value="1"/>
</dbReference>
<dbReference type="Proteomes" id="UP000550260">
    <property type="component" value="Unassembled WGS sequence"/>
</dbReference>
<keyword evidence="4" id="KW-1185">Reference proteome</keyword>
<reference evidence="3 4" key="1">
    <citation type="submission" date="2017-12" db="EMBL/GenBank/DDBJ databases">
        <title>Sequencing the genomes of 1000 Actinobacteria strains.</title>
        <authorList>
            <person name="Klenk H.-P."/>
        </authorList>
    </citation>
    <scope>NUCLEOTIDE SEQUENCE [LARGE SCALE GENOMIC DNA]</scope>
    <source>
        <strain evidence="3 4">DSM 45165</strain>
    </source>
</reference>
<dbReference type="PANTHER" id="PTHR23131">
    <property type="entry name" value="ENDORIBONUCLEASE LACTB2"/>
    <property type="match status" value="1"/>
</dbReference>
<evidence type="ECO:0000259" key="1">
    <source>
        <dbReference type="SMART" id="SM00849"/>
    </source>
</evidence>
<accession>A0A2N3WN82</accession>
<organism evidence="3 4">
    <name type="scientific">Amycolatopsis echigonensis</name>
    <dbReference type="NCBI Taxonomy" id="2576905"/>
    <lineage>
        <taxon>Bacteria</taxon>
        <taxon>Bacillati</taxon>
        <taxon>Actinomycetota</taxon>
        <taxon>Actinomycetes</taxon>
        <taxon>Pseudonocardiales</taxon>
        <taxon>Pseudonocardiaceae</taxon>
        <taxon>Amycolatopsis</taxon>
    </lineage>
</organism>